<comment type="similarity">
    <text evidence="2">Belongs to the TerC family.</text>
</comment>
<evidence type="ECO:0000313" key="7">
    <source>
        <dbReference type="EMBL" id="OGZ22232.1"/>
    </source>
</evidence>
<evidence type="ECO:0000256" key="6">
    <source>
        <dbReference type="SAM" id="Phobius"/>
    </source>
</evidence>
<dbReference type="NCBIfam" id="TIGR03718">
    <property type="entry name" value="R_switched_Alx"/>
    <property type="match status" value="1"/>
</dbReference>
<comment type="caution">
    <text evidence="7">The sequence shown here is derived from an EMBL/GenBank/DDBJ whole genome shotgun (WGS) entry which is preliminary data.</text>
</comment>
<feature type="transmembrane region" description="Helical" evidence="6">
    <location>
        <begin position="6"/>
        <end position="26"/>
    </location>
</feature>
<keyword evidence="4 6" id="KW-1133">Transmembrane helix</keyword>
<dbReference type="PANTHER" id="PTHR30238">
    <property type="entry name" value="MEMBRANE BOUND PREDICTED REDOX MODULATOR"/>
    <property type="match status" value="1"/>
</dbReference>
<evidence type="ECO:0000256" key="1">
    <source>
        <dbReference type="ARBA" id="ARBA00004141"/>
    </source>
</evidence>
<feature type="transmembrane region" description="Helical" evidence="6">
    <location>
        <begin position="106"/>
        <end position="125"/>
    </location>
</feature>
<feature type="transmembrane region" description="Helical" evidence="6">
    <location>
        <begin position="38"/>
        <end position="60"/>
    </location>
</feature>
<feature type="transmembrane region" description="Helical" evidence="6">
    <location>
        <begin position="189"/>
        <end position="209"/>
    </location>
</feature>
<organism evidence="7 8">
    <name type="scientific">Candidatus Nealsonbacteria bacterium RIFCSPHIGHO2_02_FULL_43_13</name>
    <dbReference type="NCBI Taxonomy" id="1801668"/>
    <lineage>
        <taxon>Bacteria</taxon>
        <taxon>Candidatus Nealsoniibacteriota</taxon>
    </lineage>
</organism>
<sequence>MSTVQIFWILFSVFILGAVIFDLYIQGRRKKEMSSKEAGFWTLGWIGLALFFNLLIYFFLGHEKAFEFFTAYLLEKSLSLDNLFVFLVIFSYFNLPIVSQQKVLKLGILGAFLMRALFIFGGIWLLQKFDFLFYIFGAFLIFTAFKLLVQKGEKIDPQKNLFLKIVKKLIPVEENCKEDKFFIRRGKTICLTPLFLALILIESADLVFALDSVPAVLAITQDPFLAYTSNAFAILGLRALYFFLVTLLPKFFYLEKAIITLLAFVGFKMIFNQIYHIPLAFSLVFILTVLAISILLSWLKLRKNKNAH</sequence>
<dbReference type="EMBL" id="MHMD01000003">
    <property type="protein sequence ID" value="OGZ22232.1"/>
    <property type="molecule type" value="Genomic_DNA"/>
</dbReference>
<protein>
    <submittedName>
        <fullName evidence="7">Tellurium resistance protein TerC</fullName>
    </submittedName>
</protein>
<keyword evidence="5 6" id="KW-0472">Membrane</keyword>
<gene>
    <name evidence="7" type="ORF">A3D46_01565</name>
</gene>
<dbReference type="STRING" id="1801668.A3D46_01565"/>
<evidence type="ECO:0000256" key="3">
    <source>
        <dbReference type="ARBA" id="ARBA00022692"/>
    </source>
</evidence>
<reference evidence="7 8" key="1">
    <citation type="journal article" date="2016" name="Nat. Commun.">
        <title>Thousands of microbial genomes shed light on interconnected biogeochemical processes in an aquifer system.</title>
        <authorList>
            <person name="Anantharaman K."/>
            <person name="Brown C.T."/>
            <person name="Hug L.A."/>
            <person name="Sharon I."/>
            <person name="Castelle C.J."/>
            <person name="Probst A.J."/>
            <person name="Thomas B.C."/>
            <person name="Singh A."/>
            <person name="Wilkins M.J."/>
            <person name="Karaoz U."/>
            <person name="Brodie E.L."/>
            <person name="Williams K.H."/>
            <person name="Hubbard S.S."/>
            <person name="Banfield J.F."/>
        </authorList>
    </citation>
    <scope>NUCLEOTIDE SEQUENCE [LARGE SCALE GENOMIC DNA]</scope>
</reference>
<dbReference type="InterPro" id="IPR005496">
    <property type="entry name" value="Integral_membrane_TerC"/>
</dbReference>
<dbReference type="GO" id="GO:0016020">
    <property type="term" value="C:membrane"/>
    <property type="evidence" value="ECO:0007669"/>
    <property type="project" value="UniProtKB-SubCell"/>
</dbReference>
<evidence type="ECO:0000256" key="2">
    <source>
        <dbReference type="ARBA" id="ARBA00007511"/>
    </source>
</evidence>
<comment type="subcellular location">
    <subcellularLocation>
        <location evidence="1">Membrane</location>
        <topology evidence="1">Multi-pass membrane protein</topology>
    </subcellularLocation>
</comment>
<dbReference type="Proteomes" id="UP000178703">
    <property type="component" value="Unassembled WGS sequence"/>
</dbReference>
<feature type="transmembrane region" description="Helical" evidence="6">
    <location>
        <begin position="224"/>
        <end position="244"/>
    </location>
</feature>
<dbReference type="PANTHER" id="PTHR30238:SF0">
    <property type="entry name" value="THYLAKOID MEMBRANE PROTEIN TERC, CHLOROPLASTIC"/>
    <property type="match status" value="1"/>
</dbReference>
<evidence type="ECO:0000313" key="8">
    <source>
        <dbReference type="Proteomes" id="UP000178703"/>
    </source>
</evidence>
<accession>A0A1G2E9F3</accession>
<evidence type="ECO:0000256" key="5">
    <source>
        <dbReference type="ARBA" id="ARBA00023136"/>
    </source>
</evidence>
<dbReference type="AlphaFoldDB" id="A0A1G2E9F3"/>
<feature type="transmembrane region" description="Helical" evidence="6">
    <location>
        <begin position="80"/>
        <end position="99"/>
    </location>
</feature>
<feature type="transmembrane region" description="Helical" evidence="6">
    <location>
        <begin position="131"/>
        <end position="149"/>
    </location>
</feature>
<dbReference type="InterPro" id="IPR022369">
    <property type="entry name" value="Integral_membrane_TerC_rswitch"/>
</dbReference>
<feature type="transmembrane region" description="Helical" evidence="6">
    <location>
        <begin position="277"/>
        <end position="299"/>
    </location>
</feature>
<feature type="transmembrane region" description="Helical" evidence="6">
    <location>
        <begin position="251"/>
        <end position="271"/>
    </location>
</feature>
<evidence type="ECO:0000256" key="4">
    <source>
        <dbReference type="ARBA" id="ARBA00022989"/>
    </source>
</evidence>
<proteinExistence type="inferred from homology"/>
<name>A0A1G2E9F3_9BACT</name>
<keyword evidence="3 6" id="KW-0812">Transmembrane</keyword>
<dbReference type="Pfam" id="PF03741">
    <property type="entry name" value="TerC"/>
    <property type="match status" value="1"/>
</dbReference>